<proteinExistence type="inferred from homology"/>
<dbReference type="GO" id="GO:0016746">
    <property type="term" value="F:acyltransferase activity"/>
    <property type="evidence" value="ECO:0007669"/>
    <property type="project" value="UniProtKB-KW"/>
</dbReference>
<sequence>MEKKSARELMAEGVWYDAGGDEELAELRERAQDMAYEFNQARPSDLPRQKELLEDLLGSVGADVELWAPLQVDYGYNVHIGDHTFVNHGAYFMDGAKITIGEHCFIGPDFGAYTAQHPLVAEERNTFAERALPIEVGDNVWIGARVSLMPGVHIGEGAVIAAGAVVTKDIPPHVLAAGVPARVVRPITDEDRIKRGH</sequence>
<dbReference type="InterPro" id="IPR001451">
    <property type="entry name" value="Hexapep"/>
</dbReference>
<dbReference type="SUPFAM" id="SSF51161">
    <property type="entry name" value="Trimeric LpxA-like enzymes"/>
    <property type="match status" value="1"/>
</dbReference>
<keyword evidence="6" id="KW-1185">Reference proteome</keyword>
<evidence type="ECO:0000313" key="6">
    <source>
        <dbReference type="Proteomes" id="UP001332931"/>
    </source>
</evidence>
<dbReference type="InterPro" id="IPR024688">
    <property type="entry name" value="Mac_dom"/>
</dbReference>
<keyword evidence="3" id="KW-0677">Repeat</keyword>
<dbReference type="Proteomes" id="UP001332931">
    <property type="component" value="Unassembled WGS sequence"/>
</dbReference>
<protein>
    <submittedName>
        <fullName evidence="5">Sugar O-acetyltransferase</fullName>
        <ecNumber evidence="5">2.3.1.-</ecNumber>
    </submittedName>
</protein>
<dbReference type="PANTHER" id="PTHR23416">
    <property type="entry name" value="SIALIC ACID SYNTHASE-RELATED"/>
    <property type="match status" value="1"/>
</dbReference>
<organism evidence="5 6">
    <name type="scientific">Olsenella absiana</name>
    <dbReference type="NCBI Taxonomy" id="3115222"/>
    <lineage>
        <taxon>Bacteria</taxon>
        <taxon>Bacillati</taxon>
        <taxon>Actinomycetota</taxon>
        <taxon>Coriobacteriia</taxon>
        <taxon>Coriobacteriales</taxon>
        <taxon>Atopobiaceae</taxon>
        <taxon>Olsenella</taxon>
    </lineage>
</organism>
<evidence type="ECO:0000313" key="5">
    <source>
        <dbReference type="EMBL" id="MEE6147929.1"/>
    </source>
</evidence>
<accession>A0ABU7RC05</accession>
<keyword evidence="5" id="KW-0012">Acyltransferase</keyword>
<dbReference type="InterPro" id="IPR011004">
    <property type="entry name" value="Trimer_LpxA-like_sf"/>
</dbReference>
<evidence type="ECO:0000259" key="4">
    <source>
        <dbReference type="SMART" id="SM01266"/>
    </source>
</evidence>
<comment type="similarity">
    <text evidence="1">Belongs to the transferase hexapeptide repeat family.</text>
</comment>
<evidence type="ECO:0000256" key="1">
    <source>
        <dbReference type="ARBA" id="ARBA00007274"/>
    </source>
</evidence>
<dbReference type="CDD" id="cd03357">
    <property type="entry name" value="LbH_MAT_GAT"/>
    <property type="match status" value="1"/>
</dbReference>
<dbReference type="EMBL" id="JAZGJQ010000010">
    <property type="protein sequence ID" value="MEE6147929.1"/>
    <property type="molecule type" value="Genomic_DNA"/>
</dbReference>
<gene>
    <name evidence="5" type="ORF">VXJ25_08050</name>
</gene>
<dbReference type="Gene3D" id="2.160.10.10">
    <property type="entry name" value="Hexapeptide repeat proteins"/>
    <property type="match status" value="1"/>
</dbReference>
<dbReference type="InterPro" id="IPR018357">
    <property type="entry name" value="Hexapep_transf_CS"/>
</dbReference>
<dbReference type="RefSeq" id="WP_330958695.1">
    <property type="nucleotide sequence ID" value="NZ_JAZGJQ010000010.1"/>
</dbReference>
<dbReference type="PANTHER" id="PTHR23416:SF23">
    <property type="entry name" value="ACETYLTRANSFERASE C18B11.09C-RELATED"/>
    <property type="match status" value="1"/>
</dbReference>
<evidence type="ECO:0000256" key="2">
    <source>
        <dbReference type="ARBA" id="ARBA00022679"/>
    </source>
</evidence>
<dbReference type="InterPro" id="IPR051159">
    <property type="entry name" value="Hexapeptide_acetyltransf"/>
</dbReference>
<comment type="caution">
    <text evidence="5">The sequence shown here is derived from an EMBL/GenBank/DDBJ whole genome shotgun (WGS) entry which is preliminary data.</text>
</comment>
<dbReference type="SMART" id="SM01266">
    <property type="entry name" value="Mac"/>
    <property type="match status" value="1"/>
</dbReference>
<dbReference type="PROSITE" id="PS00101">
    <property type="entry name" value="HEXAPEP_TRANSFERASES"/>
    <property type="match status" value="1"/>
</dbReference>
<keyword evidence="2 5" id="KW-0808">Transferase</keyword>
<reference evidence="5 6" key="1">
    <citation type="submission" date="2024-01" db="EMBL/GenBank/DDBJ databases">
        <title>Description of Olsenella sp. nov., isolated from pig feces.</title>
        <authorList>
            <person name="Chang Y.-H."/>
        </authorList>
    </citation>
    <scope>NUCLEOTIDE SEQUENCE [LARGE SCALE GENOMIC DNA]</scope>
    <source>
        <strain evidence="5 6">YH-ols2223</strain>
    </source>
</reference>
<dbReference type="Pfam" id="PF00132">
    <property type="entry name" value="Hexapep"/>
    <property type="match status" value="1"/>
</dbReference>
<dbReference type="Pfam" id="PF12464">
    <property type="entry name" value="Mac"/>
    <property type="match status" value="1"/>
</dbReference>
<name>A0ABU7RC05_9ACTN</name>
<dbReference type="EC" id="2.3.1.-" evidence="5"/>
<evidence type="ECO:0000256" key="3">
    <source>
        <dbReference type="ARBA" id="ARBA00022737"/>
    </source>
</evidence>
<feature type="domain" description="Maltose/galactoside acetyltransferase" evidence="4">
    <location>
        <begin position="7"/>
        <end position="62"/>
    </location>
</feature>